<sequence length="316" mass="35739">MSIEWKLIGFLRSAKNGLCAVAKRTKKHYTTTSDRRTSSTSTEHSEFYSFDDPQDRRISQNLQQKSATPRTSPPAATSTTEIFRPLPNNDMSRKSQKPPTPPSPSDSDSSDSSDESELPTHKTRESERYTPLAPSVSPSKKQTRQSGTPKRDQVRKSTSSSKNPVRKMTSPPMVRTPIKFPEITGRCSFCPHCQSSTYTAIPNARHVGQEPSWFVKDVSSDGHICIDMDKYDQDAVHNQLISTHGRIPGSYDYRPNLTIYERKHKEESLKNYCTLPAILKYGSTKSPTSTPFPNSDYLESHDRRLNKPYTTQLFID</sequence>
<feature type="compositionally biased region" description="Polar residues" evidence="1">
    <location>
        <begin position="136"/>
        <end position="148"/>
    </location>
</feature>
<dbReference type="Proteomes" id="UP000663852">
    <property type="component" value="Unassembled WGS sequence"/>
</dbReference>
<accession>A0A813XMQ7</accession>
<evidence type="ECO:0000256" key="1">
    <source>
        <dbReference type="SAM" id="MobiDB-lite"/>
    </source>
</evidence>
<comment type="caution">
    <text evidence="2">The sequence shown here is derived from an EMBL/GenBank/DDBJ whole genome shotgun (WGS) entry which is preliminary data.</text>
</comment>
<feature type="compositionally biased region" description="Basic and acidic residues" evidence="1">
    <location>
        <begin position="118"/>
        <end position="128"/>
    </location>
</feature>
<evidence type="ECO:0000313" key="3">
    <source>
        <dbReference type="Proteomes" id="UP000663852"/>
    </source>
</evidence>
<dbReference type="AlphaFoldDB" id="A0A813XMQ7"/>
<feature type="compositionally biased region" description="Low complexity" evidence="1">
    <location>
        <begin position="38"/>
        <end position="50"/>
    </location>
</feature>
<name>A0A813XMQ7_ADIRI</name>
<feature type="region of interest" description="Disordered" evidence="1">
    <location>
        <begin position="24"/>
        <end position="177"/>
    </location>
</feature>
<feature type="compositionally biased region" description="Low complexity" evidence="1">
    <location>
        <begin position="66"/>
        <end position="80"/>
    </location>
</feature>
<gene>
    <name evidence="2" type="ORF">EDS130_LOCUS8423</name>
</gene>
<dbReference type="OrthoDB" id="10068619at2759"/>
<organism evidence="2 3">
    <name type="scientific">Adineta ricciae</name>
    <name type="common">Rotifer</name>
    <dbReference type="NCBI Taxonomy" id="249248"/>
    <lineage>
        <taxon>Eukaryota</taxon>
        <taxon>Metazoa</taxon>
        <taxon>Spiralia</taxon>
        <taxon>Gnathifera</taxon>
        <taxon>Rotifera</taxon>
        <taxon>Eurotatoria</taxon>
        <taxon>Bdelloidea</taxon>
        <taxon>Adinetida</taxon>
        <taxon>Adinetidae</taxon>
        <taxon>Adineta</taxon>
    </lineage>
</organism>
<evidence type="ECO:0000313" key="2">
    <source>
        <dbReference type="EMBL" id="CAF0873753.1"/>
    </source>
</evidence>
<reference evidence="2" key="1">
    <citation type="submission" date="2021-02" db="EMBL/GenBank/DDBJ databases">
        <authorList>
            <person name="Nowell W R."/>
        </authorList>
    </citation>
    <scope>NUCLEOTIDE SEQUENCE</scope>
</reference>
<feature type="compositionally biased region" description="Acidic residues" evidence="1">
    <location>
        <begin position="108"/>
        <end position="117"/>
    </location>
</feature>
<proteinExistence type="predicted"/>
<dbReference type="EMBL" id="CAJNOJ010000027">
    <property type="protein sequence ID" value="CAF0873753.1"/>
    <property type="molecule type" value="Genomic_DNA"/>
</dbReference>
<protein>
    <submittedName>
        <fullName evidence="2">Uncharacterized protein</fullName>
    </submittedName>
</protein>